<dbReference type="AlphaFoldDB" id="A0A1C6VWQ6"/>
<dbReference type="STRING" id="47855.GA0070606_5433"/>
<name>A0A1C6VWQ6_9ACTN</name>
<dbReference type="InterPro" id="IPR049244">
    <property type="entry name" value="DUF6879"/>
</dbReference>
<dbReference type="RefSeq" id="WP_141721839.1">
    <property type="nucleotide sequence ID" value="NZ_FMHZ01000002.1"/>
</dbReference>
<evidence type="ECO:0000313" key="2">
    <source>
        <dbReference type="EMBL" id="SCL70544.1"/>
    </source>
</evidence>
<organism evidence="2 3">
    <name type="scientific">Micromonospora citrea</name>
    <dbReference type="NCBI Taxonomy" id="47855"/>
    <lineage>
        <taxon>Bacteria</taxon>
        <taxon>Bacillati</taxon>
        <taxon>Actinomycetota</taxon>
        <taxon>Actinomycetes</taxon>
        <taxon>Micromonosporales</taxon>
        <taxon>Micromonosporaceae</taxon>
        <taxon>Micromonospora</taxon>
    </lineage>
</organism>
<dbReference type="Pfam" id="PF21806">
    <property type="entry name" value="DUF6879"/>
    <property type="match status" value="1"/>
</dbReference>
<dbReference type="OrthoDB" id="3821358at2"/>
<gene>
    <name evidence="2" type="ORF">GA0070606_5433</name>
</gene>
<keyword evidence="3" id="KW-1185">Reference proteome</keyword>
<proteinExistence type="predicted"/>
<dbReference type="EMBL" id="FMHZ01000002">
    <property type="protein sequence ID" value="SCL70544.1"/>
    <property type="molecule type" value="Genomic_DNA"/>
</dbReference>
<feature type="domain" description="DUF6879" evidence="1">
    <location>
        <begin position="8"/>
        <end position="169"/>
    </location>
</feature>
<reference evidence="3" key="1">
    <citation type="submission" date="2016-06" db="EMBL/GenBank/DDBJ databases">
        <authorList>
            <person name="Varghese N."/>
            <person name="Submissions Spin"/>
        </authorList>
    </citation>
    <scope>NUCLEOTIDE SEQUENCE [LARGE SCALE GENOMIC DNA]</scope>
    <source>
        <strain evidence="3">DSM 43903</strain>
    </source>
</reference>
<accession>A0A1C6VWQ6</accession>
<evidence type="ECO:0000313" key="3">
    <source>
        <dbReference type="Proteomes" id="UP000199001"/>
    </source>
</evidence>
<evidence type="ECO:0000259" key="1">
    <source>
        <dbReference type="Pfam" id="PF21806"/>
    </source>
</evidence>
<protein>
    <recommendedName>
        <fullName evidence="1">DUF6879 domain-containing protein</fullName>
    </recommendedName>
</protein>
<dbReference type="Proteomes" id="UP000199001">
    <property type="component" value="Unassembled WGS sequence"/>
</dbReference>
<sequence>MKPITSAEFRSMFRPGSRAWHLELRDTYHVEDEDVPFDLWLRGIPDDFAWRKDWLSFMSEVTSAGTQVQRLRIVTEPLSDYMRWAMALDPGNIEAGEEVRYVPRAQVAERPLPAEDCWLFDDHLLVLSLFKPDGRGAGYAVEDDPEQLTLYRATRDDLWPRAVPYTEYRPATT</sequence>